<organism evidence="1 2">
    <name type="scientific">Candidatus Acidiferrum panamense</name>
    <dbReference type="NCBI Taxonomy" id="2741543"/>
    <lineage>
        <taxon>Bacteria</taxon>
        <taxon>Pseudomonadati</taxon>
        <taxon>Acidobacteriota</taxon>
        <taxon>Terriglobia</taxon>
        <taxon>Candidatus Acidiferrales</taxon>
        <taxon>Candidatus Acidiferrum</taxon>
    </lineage>
</organism>
<gene>
    <name evidence="1" type="ORF">HRJ53_30265</name>
</gene>
<proteinExistence type="predicted"/>
<dbReference type="Proteomes" id="UP000567293">
    <property type="component" value="Unassembled WGS sequence"/>
</dbReference>
<keyword evidence="2" id="KW-1185">Reference proteome</keyword>
<name>A0A7V8T121_9BACT</name>
<accession>A0A7V8T121</accession>
<dbReference type="EMBL" id="JACDQQ010002921">
    <property type="protein sequence ID" value="MBA0089297.1"/>
    <property type="molecule type" value="Genomic_DNA"/>
</dbReference>
<protein>
    <submittedName>
        <fullName evidence="1">Uncharacterized protein</fullName>
    </submittedName>
</protein>
<evidence type="ECO:0000313" key="1">
    <source>
        <dbReference type="EMBL" id="MBA0089297.1"/>
    </source>
</evidence>
<reference evidence="1" key="1">
    <citation type="submission" date="2020-06" db="EMBL/GenBank/DDBJ databases">
        <title>Legume-microbial interactions unlock mineral nutrients during tropical forest succession.</title>
        <authorList>
            <person name="Epihov D.Z."/>
        </authorList>
    </citation>
    <scope>NUCLEOTIDE SEQUENCE [LARGE SCALE GENOMIC DNA]</scope>
    <source>
        <strain evidence="1">Pan2503</strain>
    </source>
</reference>
<dbReference type="AlphaFoldDB" id="A0A7V8T121"/>
<comment type="caution">
    <text evidence="1">The sequence shown here is derived from an EMBL/GenBank/DDBJ whole genome shotgun (WGS) entry which is preliminary data.</text>
</comment>
<evidence type="ECO:0000313" key="2">
    <source>
        <dbReference type="Proteomes" id="UP000567293"/>
    </source>
</evidence>
<sequence>MPAPLGPISGLASQSLTGNESWVVSVGGPQGTPGFYVTAAQFRNSTGVLTTAVTSGTITTTTTIGALIFTAAAAGVTVNLPPTPFDGQIFEVVNGTAASAFTGTNIVAVTDGSTIVGNSIGTLAAGASKEWRYVLATNTWYAMR</sequence>